<sequence length="227" mass="25758">MQVYLAYYLHRFGTSLIAIPDPSHPSQDSSLSPSQPYHTITITTFILEFSLPSLVPIICTKFPVLRRYFLQNVSLKAIPGFRNSYSGKASLKLLLMIISTVILTISNKASTYFSSWNIHLIRLTMPIVIPSQECSLYLSSPHMHALQSCFYCSAPLLLFAEEYQRYELILLVTVGLDRWIQIGVSMWANAGCRLVSIPISLITYSAEHLVLRYLLSPLDRRENSTVH</sequence>
<protein>
    <submittedName>
        <fullName evidence="1">Uncharacterized protein</fullName>
    </submittedName>
</protein>
<dbReference type="RefSeq" id="XP_059604293.1">
    <property type="nucleotide sequence ID" value="XM_059750093.1"/>
</dbReference>
<name>A0AAJ8E1U0_ASPNG</name>
<evidence type="ECO:0000313" key="1">
    <source>
        <dbReference type="RefSeq" id="XP_059604293.1"/>
    </source>
</evidence>
<gene>
    <name evidence="1" type="ORF">An11g01920</name>
</gene>
<reference evidence="1" key="2">
    <citation type="submission" date="2025-08" db="UniProtKB">
        <authorList>
            <consortium name="RefSeq"/>
        </authorList>
    </citation>
    <scope>IDENTIFICATION</scope>
</reference>
<dbReference type="VEuPathDB" id="FungiDB:An11g01920"/>
<accession>A0AAJ8E1U0</accession>
<organism evidence="1">
    <name type="scientific">Aspergillus niger</name>
    <dbReference type="NCBI Taxonomy" id="5061"/>
    <lineage>
        <taxon>Eukaryota</taxon>
        <taxon>Fungi</taxon>
        <taxon>Dikarya</taxon>
        <taxon>Ascomycota</taxon>
        <taxon>Pezizomycotina</taxon>
        <taxon>Eurotiomycetes</taxon>
        <taxon>Eurotiomycetidae</taxon>
        <taxon>Eurotiales</taxon>
        <taxon>Aspergillaceae</taxon>
        <taxon>Aspergillus</taxon>
        <taxon>Aspergillus subgen. Circumdati</taxon>
    </lineage>
</organism>
<dbReference type="KEGG" id="ang:An11g01920"/>
<dbReference type="AlphaFoldDB" id="A0AAJ8E1U0"/>
<reference evidence="1" key="1">
    <citation type="submission" date="2025-02" db="EMBL/GenBank/DDBJ databases">
        <authorList>
            <consortium name="NCBI Genome Project"/>
        </authorList>
    </citation>
    <scope>NUCLEOTIDE SEQUENCE</scope>
</reference>
<proteinExistence type="predicted"/>
<dbReference type="GeneID" id="84592213"/>